<proteinExistence type="predicted"/>
<name>A0A1V9FKS2_9BACT</name>
<keyword evidence="2" id="KW-1185">Reference proteome</keyword>
<comment type="caution">
    <text evidence="1">The sequence shown here is derived from an EMBL/GenBank/DDBJ whole genome shotgun (WGS) entry which is preliminary data.</text>
</comment>
<dbReference type="OrthoDB" id="5512913at2"/>
<evidence type="ECO:0000313" key="2">
    <source>
        <dbReference type="Proteomes" id="UP000192276"/>
    </source>
</evidence>
<gene>
    <name evidence="1" type="ORF">A4R26_21580</name>
</gene>
<accession>A0A1V9FKS2</accession>
<sequence length="75" mass="8938">MEKDVLSFIADNELDDLNRLRMHYLFLNYIYYLDKKEDRLAGLQKLEEADKKLPSYMYSKLNIDKAGISEGFKKQ</sequence>
<protein>
    <submittedName>
        <fullName evidence="1">Uncharacterized protein</fullName>
    </submittedName>
</protein>
<dbReference type="RefSeq" id="WP_081164665.1">
    <property type="nucleotide sequence ID" value="NZ_LWBP01000185.1"/>
</dbReference>
<dbReference type="AlphaFoldDB" id="A0A1V9FKS2"/>
<dbReference type="Proteomes" id="UP000192276">
    <property type="component" value="Unassembled WGS sequence"/>
</dbReference>
<reference evidence="2" key="1">
    <citation type="submission" date="2016-04" db="EMBL/GenBank/DDBJ databases">
        <authorList>
            <person name="Chen L."/>
            <person name="Zhuang W."/>
            <person name="Wang G."/>
        </authorList>
    </citation>
    <scope>NUCLEOTIDE SEQUENCE [LARGE SCALE GENOMIC DNA]</scope>
    <source>
        <strain evidence="2">208</strain>
    </source>
</reference>
<organism evidence="1 2">
    <name type="scientific">Niastella populi</name>
    <dbReference type="NCBI Taxonomy" id="550983"/>
    <lineage>
        <taxon>Bacteria</taxon>
        <taxon>Pseudomonadati</taxon>
        <taxon>Bacteroidota</taxon>
        <taxon>Chitinophagia</taxon>
        <taxon>Chitinophagales</taxon>
        <taxon>Chitinophagaceae</taxon>
        <taxon>Niastella</taxon>
    </lineage>
</organism>
<dbReference type="STRING" id="550983.A4R26_21580"/>
<evidence type="ECO:0000313" key="1">
    <source>
        <dbReference type="EMBL" id="OQP58983.1"/>
    </source>
</evidence>
<dbReference type="EMBL" id="LWBP01000185">
    <property type="protein sequence ID" value="OQP58983.1"/>
    <property type="molecule type" value="Genomic_DNA"/>
</dbReference>